<evidence type="ECO:0000256" key="3">
    <source>
        <dbReference type="ARBA" id="ARBA00022989"/>
    </source>
</evidence>
<feature type="compositionally biased region" description="Polar residues" evidence="5">
    <location>
        <begin position="184"/>
        <end position="204"/>
    </location>
</feature>
<feature type="compositionally biased region" description="Basic and acidic residues" evidence="5">
    <location>
        <begin position="30"/>
        <end position="42"/>
    </location>
</feature>
<dbReference type="GO" id="GO:0005886">
    <property type="term" value="C:plasma membrane"/>
    <property type="evidence" value="ECO:0007669"/>
    <property type="project" value="UniProtKB-SubCell"/>
</dbReference>
<comment type="subcellular location">
    <subcellularLocation>
        <location evidence="1">Cell membrane</location>
        <topology evidence="1">Multi-pass membrane protein</topology>
    </subcellularLocation>
</comment>
<keyword evidence="4" id="KW-0472">Membrane</keyword>
<feature type="compositionally biased region" description="Polar residues" evidence="5">
    <location>
        <begin position="104"/>
        <end position="116"/>
    </location>
</feature>
<keyword evidence="3" id="KW-1133">Transmembrane helix</keyword>
<evidence type="ECO:0000256" key="5">
    <source>
        <dbReference type="SAM" id="MobiDB-lite"/>
    </source>
</evidence>
<feature type="region of interest" description="Disordered" evidence="5">
    <location>
        <begin position="72"/>
        <end position="125"/>
    </location>
</feature>
<dbReference type="EMBL" id="QBUD01000005">
    <property type="protein sequence ID" value="PUB14837.1"/>
    <property type="molecule type" value="Genomic_DNA"/>
</dbReference>
<dbReference type="Proteomes" id="UP000244523">
    <property type="component" value="Unassembled WGS sequence"/>
</dbReference>
<evidence type="ECO:0000313" key="7">
    <source>
        <dbReference type="Proteomes" id="UP000244523"/>
    </source>
</evidence>
<dbReference type="AlphaFoldDB" id="A0A2T6KH70"/>
<keyword evidence="7" id="KW-1185">Reference proteome</keyword>
<feature type="compositionally biased region" description="Polar residues" evidence="5">
    <location>
        <begin position="83"/>
        <end position="97"/>
    </location>
</feature>
<proteinExistence type="predicted"/>
<comment type="caution">
    <text evidence="6">The sequence shown here is derived from an EMBL/GenBank/DDBJ whole genome shotgun (WGS) entry which is preliminary data.</text>
</comment>
<dbReference type="GO" id="GO:0005524">
    <property type="term" value="F:ATP binding"/>
    <property type="evidence" value="ECO:0007669"/>
    <property type="project" value="InterPro"/>
</dbReference>
<evidence type="ECO:0000256" key="1">
    <source>
        <dbReference type="ARBA" id="ARBA00004651"/>
    </source>
</evidence>
<dbReference type="InterPro" id="IPR036640">
    <property type="entry name" value="ABC1_TM_sf"/>
</dbReference>
<organism evidence="6 7">
    <name type="scientific">Yoonia sediminilitoris</name>
    <dbReference type="NCBI Taxonomy" id="1286148"/>
    <lineage>
        <taxon>Bacteria</taxon>
        <taxon>Pseudomonadati</taxon>
        <taxon>Pseudomonadota</taxon>
        <taxon>Alphaproteobacteria</taxon>
        <taxon>Rhodobacterales</taxon>
        <taxon>Paracoccaceae</taxon>
        <taxon>Yoonia</taxon>
    </lineage>
</organism>
<evidence type="ECO:0000256" key="4">
    <source>
        <dbReference type="ARBA" id="ARBA00023136"/>
    </source>
</evidence>
<feature type="region of interest" description="Disordered" evidence="5">
    <location>
        <begin position="145"/>
        <end position="234"/>
    </location>
</feature>
<feature type="region of interest" description="Disordered" evidence="5">
    <location>
        <begin position="1"/>
        <end position="51"/>
    </location>
</feature>
<feature type="compositionally biased region" description="Polar residues" evidence="5">
    <location>
        <begin position="10"/>
        <end position="29"/>
    </location>
</feature>
<protein>
    <submittedName>
        <fullName evidence="6">Uncharacterized protein</fullName>
    </submittedName>
</protein>
<gene>
    <name evidence="6" type="ORF">C8N45_10558</name>
</gene>
<feature type="compositionally biased region" description="Polar residues" evidence="5">
    <location>
        <begin position="211"/>
        <end position="229"/>
    </location>
</feature>
<reference evidence="6 7" key="1">
    <citation type="submission" date="2018-04" db="EMBL/GenBank/DDBJ databases">
        <title>Genomic Encyclopedia of Archaeal and Bacterial Type Strains, Phase II (KMG-II): from individual species to whole genera.</title>
        <authorList>
            <person name="Goeker M."/>
        </authorList>
    </citation>
    <scope>NUCLEOTIDE SEQUENCE [LARGE SCALE GENOMIC DNA]</scope>
    <source>
        <strain evidence="6 7">DSM 29955</strain>
    </source>
</reference>
<sequence length="396" mass="41228">MKSFLGNLKASLTRSDSARDTQASASNKQAADHGQGKYKADQADPVDSSSISGEGTLLVALAVLSGLIKADETQAGPVESAVTPPSTTARSNGSTPPASAVRATRQQNAIQPQSDNDALRPAPDNLPKFTERLIAGTTDAAETAIKSPEVAVPDIDEATAPQTLTVTPKEAVAQGNETKENIRSSDTPTENDPTIASELPTEQSAPIAPTETPQDNPEPQNTTPRQASVASGGAVAENAADGTVVAALTATDADALLLVAVVGIHLVVGLISYPKITRASQDLAGLRPECLRLQKETISQRDQIVQRDLGRVWAARIAPSMQELCRARGSLEQVWRTLNSLITVMSPLAIGGVIVVGATRVVADKMSGGFPDCLHGCLNPAARSCTTSTCSCRSRT</sequence>
<name>A0A2T6KH70_9RHOB</name>
<evidence type="ECO:0000256" key="2">
    <source>
        <dbReference type="ARBA" id="ARBA00022692"/>
    </source>
</evidence>
<keyword evidence="2" id="KW-0812">Transmembrane</keyword>
<dbReference type="SUPFAM" id="SSF90123">
    <property type="entry name" value="ABC transporter transmembrane region"/>
    <property type="match status" value="1"/>
</dbReference>
<evidence type="ECO:0000313" key="6">
    <source>
        <dbReference type="EMBL" id="PUB14837.1"/>
    </source>
</evidence>
<accession>A0A2T6KH70</accession>